<dbReference type="PANTHER" id="PTHR47062">
    <property type="match status" value="1"/>
</dbReference>
<dbReference type="SUPFAM" id="SSF49764">
    <property type="entry name" value="HSP20-like chaperones"/>
    <property type="match status" value="1"/>
</dbReference>
<evidence type="ECO:0000313" key="5">
    <source>
        <dbReference type="EMBL" id="BCM24717.1"/>
    </source>
</evidence>
<evidence type="ECO:0000256" key="1">
    <source>
        <dbReference type="ARBA" id="ARBA00023016"/>
    </source>
</evidence>
<dbReference type="Proteomes" id="UP000826722">
    <property type="component" value="Chromosome"/>
</dbReference>
<evidence type="ECO:0000259" key="4">
    <source>
        <dbReference type="PROSITE" id="PS01031"/>
    </source>
</evidence>
<protein>
    <submittedName>
        <fullName evidence="5">Heat-shock protein IbpA</fullName>
    </submittedName>
</protein>
<dbReference type="KEGG" id="mpau:ZMTM_09760"/>
<dbReference type="PROSITE" id="PS01031">
    <property type="entry name" value="SHSP"/>
    <property type="match status" value="1"/>
</dbReference>
<dbReference type="Pfam" id="PF00011">
    <property type="entry name" value="HSP20"/>
    <property type="match status" value="1"/>
</dbReference>
<comment type="similarity">
    <text evidence="2 3">Belongs to the small heat shock protein (HSP20) family.</text>
</comment>
<gene>
    <name evidence="5" type="primary">ibpA</name>
    <name evidence="5" type="ORF">ZMTM_09760</name>
</gene>
<dbReference type="InterPro" id="IPR002068">
    <property type="entry name" value="A-crystallin/Hsp20_dom"/>
</dbReference>
<keyword evidence="1" id="KW-0346">Stress response</keyword>
<reference evidence="5" key="1">
    <citation type="journal article" date="2021" name="Arch. Microbiol.">
        <title>Methyloradius palustris gen. nov., sp. nov., a methanol-oxidizing bacterium isolated from snow.</title>
        <authorList>
            <person name="Miyadera T."/>
            <person name="Kojima H."/>
            <person name="Fukui M."/>
        </authorList>
    </citation>
    <scope>NUCLEOTIDE SEQUENCE</scope>
    <source>
        <strain evidence="5">Zm11</strain>
    </source>
</reference>
<dbReference type="InterPro" id="IPR037913">
    <property type="entry name" value="ACD_IbpA/B"/>
</dbReference>
<dbReference type="Gene3D" id="2.60.40.790">
    <property type="match status" value="1"/>
</dbReference>
<feature type="domain" description="SHSP" evidence="4">
    <location>
        <begin position="29"/>
        <end position="141"/>
    </location>
</feature>
<dbReference type="PANTHER" id="PTHR47062:SF1">
    <property type="entry name" value="SMALL HEAT SHOCK PROTEIN IBPA"/>
    <property type="match status" value="1"/>
</dbReference>
<dbReference type="AlphaFoldDB" id="A0A8D5JYI0"/>
<dbReference type="InterPro" id="IPR008978">
    <property type="entry name" value="HSP20-like_chaperone"/>
</dbReference>
<organism evidence="5 6">
    <name type="scientific">Methyloradius palustris</name>
    <dbReference type="NCBI Taxonomy" id="2778876"/>
    <lineage>
        <taxon>Bacteria</taxon>
        <taxon>Pseudomonadati</taxon>
        <taxon>Pseudomonadota</taxon>
        <taxon>Betaproteobacteria</taxon>
        <taxon>Nitrosomonadales</taxon>
        <taxon>Methylophilaceae</taxon>
        <taxon>Methyloradius</taxon>
    </lineage>
</organism>
<dbReference type="CDD" id="cd06470">
    <property type="entry name" value="ACD_IbpA-B_like"/>
    <property type="match status" value="1"/>
</dbReference>
<name>A0A8D5JYI0_9PROT</name>
<dbReference type="EMBL" id="AP024110">
    <property type="protein sequence ID" value="BCM24717.1"/>
    <property type="molecule type" value="Genomic_DNA"/>
</dbReference>
<evidence type="ECO:0000313" key="6">
    <source>
        <dbReference type="Proteomes" id="UP000826722"/>
    </source>
</evidence>
<keyword evidence="6" id="KW-1185">Reference proteome</keyword>
<evidence type="ECO:0000256" key="2">
    <source>
        <dbReference type="PROSITE-ProRule" id="PRU00285"/>
    </source>
</evidence>
<proteinExistence type="inferred from homology"/>
<evidence type="ECO:0000256" key="3">
    <source>
        <dbReference type="RuleBase" id="RU003616"/>
    </source>
</evidence>
<sequence>MRTYDLSPLYRSAIGFDRLARLINEAQRGENETNYPPYNIALLGEDKYRIVMAVAGFDRSEIEIETEKQTLKIVGRKQKDDADDATYLHRGIAARDFQHSFQLADHVKVLSAKLDKGLLHIELLREVPEALKPRKIAIDDSNNVHLIQQQAA</sequence>
<dbReference type="RefSeq" id="WP_221765216.1">
    <property type="nucleotide sequence ID" value="NZ_AP024110.1"/>
</dbReference>
<accession>A0A8D5JYI0</accession>